<dbReference type="EMBL" id="BKCP01012181">
    <property type="protein sequence ID" value="GER55817.1"/>
    <property type="molecule type" value="Genomic_DNA"/>
</dbReference>
<dbReference type="AlphaFoldDB" id="A0A5A7RF63"/>
<protein>
    <submittedName>
        <fullName evidence="2">D-inositol 3-phosphate glycosyltransferase 2</fullName>
    </submittedName>
</protein>
<keyword evidence="2" id="KW-0808">Transferase</keyword>
<dbReference type="FunFam" id="3.40.50.2000:FF:000062">
    <property type="entry name" value="sulfoquinovosyl transferase SQD2"/>
    <property type="match status" value="1"/>
</dbReference>
<comment type="caution">
    <text evidence="2">The sequence shown here is derived from an EMBL/GenBank/DDBJ whole genome shotgun (WGS) entry which is preliminary data.</text>
</comment>
<evidence type="ECO:0000313" key="2">
    <source>
        <dbReference type="EMBL" id="GER55817.1"/>
    </source>
</evidence>
<accession>A0A5A7RF63</accession>
<keyword evidence="3" id="KW-1185">Reference proteome</keyword>
<dbReference type="PANTHER" id="PTHR45947:SF3">
    <property type="entry name" value="SULFOQUINOVOSYL TRANSFERASE SQD2"/>
    <property type="match status" value="1"/>
</dbReference>
<dbReference type="SUPFAM" id="SSF53756">
    <property type="entry name" value="UDP-Glycosyltransferase/glycogen phosphorylase"/>
    <property type="match status" value="1"/>
</dbReference>
<dbReference type="CDD" id="cd03814">
    <property type="entry name" value="GT4-like"/>
    <property type="match status" value="1"/>
</dbReference>
<dbReference type="FunFam" id="3.40.50.2000:FF:000044">
    <property type="entry name" value="Sulfoquinovosyl transferase SQD2"/>
    <property type="match status" value="1"/>
</dbReference>
<reference evidence="3" key="1">
    <citation type="journal article" date="2019" name="Curr. Biol.">
        <title>Genome Sequence of Striga asiatica Provides Insight into the Evolution of Plant Parasitism.</title>
        <authorList>
            <person name="Yoshida S."/>
            <person name="Kim S."/>
            <person name="Wafula E.K."/>
            <person name="Tanskanen J."/>
            <person name="Kim Y.M."/>
            <person name="Honaas L."/>
            <person name="Yang Z."/>
            <person name="Spallek T."/>
            <person name="Conn C.E."/>
            <person name="Ichihashi Y."/>
            <person name="Cheong K."/>
            <person name="Cui S."/>
            <person name="Der J.P."/>
            <person name="Gundlach H."/>
            <person name="Jiao Y."/>
            <person name="Hori C."/>
            <person name="Ishida J.K."/>
            <person name="Kasahara H."/>
            <person name="Kiba T."/>
            <person name="Kim M.S."/>
            <person name="Koo N."/>
            <person name="Laohavisit A."/>
            <person name="Lee Y.H."/>
            <person name="Lumba S."/>
            <person name="McCourt P."/>
            <person name="Mortimer J.C."/>
            <person name="Mutuku J.M."/>
            <person name="Nomura T."/>
            <person name="Sasaki-Sekimoto Y."/>
            <person name="Seto Y."/>
            <person name="Wang Y."/>
            <person name="Wakatake T."/>
            <person name="Sakakibara H."/>
            <person name="Demura T."/>
            <person name="Yamaguchi S."/>
            <person name="Yoneyama K."/>
            <person name="Manabe R.I."/>
            <person name="Nelson D.C."/>
            <person name="Schulman A.H."/>
            <person name="Timko M.P."/>
            <person name="dePamphilis C.W."/>
            <person name="Choi D."/>
            <person name="Shirasu K."/>
        </authorList>
    </citation>
    <scope>NUCLEOTIDE SEQUENCE [LARGE SCALE GENOMIC DNA]</scope>
    <source>
        <strain evidence="3">cv. UVA1</strain>
    </source>
</reference>
<dbReference type="Pfam" id="PF13439">
    <property type="entry name" value="Glyco_transf_4"/>
    <property type="match status" value="1"/>
</dbReference>
<dbReference type="GO" id="GO:0016020">
    <property type="term" value="C:membrane"/>
    <property type="evidence" value="ECO:0007669"/>
    <property type="project" value="GOC"/>
</dbReference>
<dbReference type="Pfam" id="PF13692">
    <property type="entry name" value="Glyco_trans_1_4"/>
    <property type="match status" value="1"/>
</dbReference>
<evidence type="ECO:0000313" key="3">
    <source>
        <dbReference type="Proteomes" id="UP000325081"/>
    </source>
</evidence>
<dbReference type="InterPro" id="IPR050194">
    <property type="entry name" value="Glycosyltransferase_grp1"/>
</dbReference>
<proteinExistence type="predicted"/>
<evidence type="ECO:0000259" key="1">
    <source>
        <dbReference type="Pfam" id="PF13439"/>
    </source>
</evidence>
<dbReference type="PANTHER" id="PTHR45947">
    <property type="entry name" value="SULFOQUINOVOSYL TRANSFERASE SQD2"/>
    <property type="match status" value="1"/>
</dbReference>
<dbReference type="Gene3D" id="3.40.50.2000">
    <property type="entry name" value="Glycogen Phosphorylase B"/>
    <property type="match status" value="2"/>
</dbReference>
<gene>
    <name evidence="2" type="ORF">STAS_33508</name>
</gene>
<dbReference type="InterPro" id="IPR028098">
    <property type="entry name" value="Glyco_trans_4-like_N"/>
</dbReference>
<dbReference type="Proteomes" id="UP000325081">
    <property type="component" value="Unassembled WGS sequence"/>
</dbReference>
<sequence length="497" mass="56338">MLAPSLSINPSLSPPLFACKSPFPPSNLKPTYPICVKIESLMSKRSNLLRSLRVRVFSERPCTVVSCSSSNMTVREYEEDRNGVEENSPPLLEPEMNSKPRRIALFVEPSPFAYVSGYKNRFQNFIRYLREMGDEVMVVTTHEGVPQEFYGAQLIGSRSFPCPWYQKVPLSLALSPRIISAVARFKPDIIHASSPGIMVFGALIIAKLLSVPIVMSYHTHVPVYIPRYTFSWLVKPMWLIIKFLHRAADLTLVPSAAIAKDLEAARVTAANRIRLWNKGVDSESFHPRFRSQPDRPLIVHVGRLGVEKSLDFLKRVMDELPEARIAFIGDGPYRDELEQMFSNMPAVFTGTLHGDELSQAYASGDIFVMPSESETLGLVVLEAMSSGLPVVAARAGGITDILPDEQQGKTGYLYNPGDLNDCLSKLRPLMKDRELREFIGRAARLEMEKYDWRASTRKIRNEQYNAAIWLWRKKRAQFVRPFQWLFRRVFRAPVAGI</sequence>
<dbReference type="GO" id="GO:0046506">
    <property type="term" value="P:sulfolipid biosynthetic process"/>
    <property type="evidence" value="ECO:0007669"/>
    <property type="project" value="TreeGrafter"/>
</dbReference>
<dbReference type="OrthoDB" id="443318at2759"/>
<dbReference type="GO" id="GO:0009247">
    <property type="term" value="P:glycolipid biosynthetic process"/>
    <property type="evidence" value="ECO:0007669"/>
    <property type="project" value="TreeGrafter"/>
</dbReference>
<dbReference type="GO" id="GO:0009941">
    <property type="term" value="C:chloroplast envelope"/>
    <property type="evidence" value="ECO:0007669"/>
    <property type="project" value="TreeGrafter"/>
</dbReference>
<feature type="domain" description="Glycosyltransferase subfamily 4-like N-terminal" evidence="1">
    <location>
        <begin position="117"/>
        <end position="283"/>
    </location>
</feature>
<name>A0A5A7RF63_STRAF</name>
<dbReference type="GO" id="GO:0046510">
    <property type="term" value="F:UDP-sulfoquinovose:DAG sulfoquinovosyltransferase activity"/>
    <property type="evidence" value="ECO:0007669"/>
    <property type="project" value="TreeGrafter"/>
</dbReference>
<organism evidence="2 3">
    <name type="scientific">Striga asiatica</name>
    <name type="common">Asiatic witchweed</name>
    <name type="synonym">Buchnera asiatica</name>
    <dbReference type="NCBI Taxonomy" id="4170"/>
    <lineage>
        <taxon>Eukaryota</taxon>
        <taxon>Viridiplantae</taxon>
        <taxon>Streptophyta</taxon>
        <taxon>Embryophyta</taxon>
        <taxon>Tracheophyta</taxon>
        <taxon>Spermatophyta</taxon>
        <taxon>Magnoliopsida</taxon>
        <taxon>eudicotyledons</taxon>
        <taxon>Gunneridae</taxon>
        <taxon>Pentapetalae</taxon>
        <taxon>asterids</taxon>
        <taxon>lamiids</taxon>
        <taxon>Lamiales</taxon>
        <taxon>Orobanchaceae</taxon>
        <taxon>Buchnereae</taxon>
        <taxon>Striga</taxon>
    </lineage>
</organism>